<keyword evidence="3" id="KW-0663">Pyridoxal phosphate</keyword>
<dbReference type="OrthoDB" id="9811476at2"/>
<keyword evidence="4" id="KW-0456">Lyase</keyword>
<evidence type="ECO:0000256" key="2">
    <source>
        <dbReference type="ARBA" id="ARBA00010869"/>
    </source>
</evidence>
<dbReference type="GO" id="GO:0003941">
    <property type="term" value="F:L-serine ammonia-lyase activity"/>
    <property type="evidence" value="ECO:0007669"/>
    <property type="project" value="TreeGrafter"/>
</dbReference>
<dbReference type="GO" id="GO:0005524">
    <property type="term" value="F:ATP binding"/>
    <property type="evidence" value="ECO:0007669"/>
    <property type="project" value="TreeGrafter"/>
</dbReference>
<dbReference type="Pfam" id="PF00291">
    <property type="entry name" value="PALP"/>
    <property type="match status" value="1"/>
</dbReference>
<dbReference type="GO" id="GO:0070179">
    <property type="term" value="P:D-serine biosynthetic process"/>
    <property type="evidence" value="ECO:0007669"/>
    <property type="project" value="TreeGrafter"/>
</dbReference>
<accession>A0A1W2GDY8</accession>
<dbReference type="RefSeq" id="WP_084372830.1">
    <property type="nucleotide sequence ID" value="NZ_FWYF01000002.1"/>
</dbReference>
<organism evidence="6 7">
    <name type="scientific">Reichenbachiella faecimaris</name>
    <dbReference type="NCBI Taxonomy" id="692418"/>
    <lineage>
        <taxon>Bacteria</taxon>
        <taxon>Pseudomonadati</taxon>
        <taxon>Bacteroidota</taxon>
        <taxon>Cytophagia</taxon>
        <taxon>Cytophagales</taxon>
        <taxon>Reichenbachiellaceae</taxon>
        <taxon>Reichenbachiella</taxon>
    </lineage>
</organism>
<dbReference type="CDD" id="cd01562">
    <property type="entry name" value="Thr-dehyd"/>
    <property type="match status" value="1"/>
</dbReference>
<dbReference type="AlphaFoldDB" id="A0A1W2GDY8"/>
<keyword evidence="7" id="KW-1185">Reference proteome</keyword>
<proteinExistence type="inferred from homology"/>
<evidence type="ECO:0000313" key="7">
    <source>
        <dbReference type="Proteomes" id="UP000192472"/>
    </source>
</evidence>
<dbReference type="Gene3D" id="3.40.50.1100">
    <property type="match status" value="2"/>
</dbReference>
<comment type="similarity">
    <text evidence="2">Belongs to the serine/threonine dehydratase family.</text>
</comment>
<dbReference type="GO" id="GO:0030378">
    <property type="term" value="F:serine racemase activity"/>
    <property type="evidence" value="ECO:0007669"/>
    <property type="project" value="TreeGrafter"/>
</dbReference>
<dbReference type="STRING" id="692418.SAMN04488029_2162"/>
<evidence type="ECO:0000256" key="4">
    <source>
        <dbReference type="ARBA" id="ARBA00023239"/>
    </source>
</evidence>
<dbReference type="SUPFAM" id="SSF53686">
    <property type="entry name" value="Tryptophan synthase beta subunit-like PLP-dependent enzymes"/>
    <property type="match status" value="1"/>
</dbReference>
<comment type="cofactor">
    <cofactor evidence="1">
        <name>pyridoxal 5'-phosphate</name>
        <dbReference type="ChEBI" id="CHEBI:597326"/>
    </cofactor>
</comment>
<sequence length="314" mass="34155">MEIPSLSDIKRAHTRITKYIVRTPIMTSQTINEMVGGEVFFKCENFQKVGAFKMRGASNIIMSYRPEDRVNGFVTHSSGNHAQAVALASKVAGAKAYIVMPENAPQVKKDAVKEYGAEITFCEPTEEARVAACAKIMNETGAIQVHPFHDPRIIAGQATCAKEFIEEYPDLDFMISPVGGGGLAAGSALALSYVSPTTKMILAEPSNVDDTYRSFKSGKLVGVDSPESIADGLLVSVGKLNFEIIKEHVSEIYRVEEQEIVDAMRLIWERMKVIIEPSSAVAVAALLKNKKQFVGKKTGLIITGGNVQLDALPF</sequence>
<evidence type="ECO:0000256" key="1">
    <source>
        <dbReference type="ARBA" id="ARBA00001933"/>
    </source>
</evidence>
<name>A0A1W2GDY8_REIFA</name>
<evidence type="ECO:0000313" key="6">
    <source>
        <dbReference type="EMBL" id="SMD34734.1"/>
    </source>
</evidence>
<dbReference type="PANTHER" id="PTHR43050:SF1">
    <property type="entry name" value="SERINE RACEMASE"/>
    <property type="match status" value="1"/>
</dbReference>
<dbReference type="GO" id="GO:0000287">
    <property type="term" value="F:magnesium ion binding"/>
    <property type="evidence" value="ECO:0007669"/>
    <property type="project" value="TreeGrafter"/>
</dbReference>
<dbReference type="GO" id="GO:0030170">
    <property type="term" value="F:pyridoxal phosphate binding"/>
    <property type="evidence" value="ECO:0007669"/>
    <property type="project" value="TreeGrafter"/>
</dbReference>
<reference evidence="6 7" key="1">
    <citation type="submission" date="2017-04" db="EMBL/GenBank/DDBJ databases">
        <authorList>
            <person name="Afonso C.L."/>
            <person name="Miller P.J."/>
            <person name="Scott M.A."/>
            <person name="Spackman E."/>
            <person name="Goraichik I."/>
            <person name="Dimitrov K.M."/>
            <person name="Suarez D.L."/>
            <person name="Swayne D.E."/>
        </authorList>
    </citation>
    <scope>NUCLEOTIDE SEQUENCE [LARGE SCALE GENOMIC DNA]</scope>
    <source>
        <strain evidence="6 7">DSM 26133</strain>
    </source>
</reference>
<dbReference type="InterPro" id="IPR036052">
    <property type="entry name" value="TrpB-like_PALP_sf"/>
</dbReference>
<dbReference type="FunFam" id="3.40.50.1100:FF:000007">
    <property type="entry name" value="L-threonine dehydratase catabolic TdcB"/>
    <property type="match status" value="1"/>
</dbReference>
<dbReference type="GO" id="GO:0018114">
    <property type="term" value="F:threonine racemase activity"/>
    <property type="evidence" value="ECO:0007669"/>
    <property type="project" value="TreeGrafter"/>
</dbReference>
<evidence type="ECO:0000256" key="3">
    <source>
        <dbReference type="ARBA" id="ARBA00022898"/>
    </source>
</evidence>
<dbReference type="PANTHER" id="PTHR43050">
    <property type="entry name" value="SERINE / THREONINE RACEMASE FAMILY MEMBER"/>
    <property type="match status" value="1"/>
</dbReference>
<protein>
    <submittedName>
        <fullName evidence="6">Threonine dehydratase</fullName>
    </submittedName>
</protein>
<dbReference type="InterPro" id="IPR001926">
    <property type="entry name" value="TrpB-like_PALP"/>
</dbReference>
<dbReference type="Proteomes" id="UP000192472">
    <property type="component" value="Unassembled WGS sequence"/>
</dbReference>
<dbReference type="EMBL" id="FWYF01000002">
    <property type="protein sequence ID" value="SMD34734.1"/>
    <property type="molecule type" value="Genomic_DNA"/>
</dbReference>
<gene>
    <name evidence="6" type="ORF">SAMN04488029_2162</name>
</gene>
<feature type="domain" description="Tryptophan synthase beta chain-like PALP" evidence="5">
    <location>
        <begin position="16"/>
        <end position="304"/>
    </location>
</feature>
<evidence type="ECO:0000259" key="5">
    <source>
        <dbReference type="Pfam" id="PF00291"/>
    </source>
</evidence>